<dbReference type="PANTHER" id="PTHR45892">
    <property type="entry name" value="AMINOACYLASE-1"/>
    <property type="match status" value="1"/>
</dbReference>
<evidence type="ECO:0000313" key="12">
    <source>
        <dbReference type="Proteomes" id="UP001479436"/>
    </source>
</evidence>
<keyword evidence="7 11" id="KW-0378">Hydrolase</keyword>
<dbReference type="Pfam" id="PF07687">
    <property type="entry name" value="M20_dimer"/>
    <property type="match status" value="1"/>
</dbReference>
<dbReference type="EC" id="3.5.1.14" evidence="4"/>
<dbReference type="Gene3D" id="3.30.70.360">
    <property type="match status" value="1"/>
</dbReference>
<comment type="subcellular location">
    <subcellularLocation>
        <location evidence="2">Cytoplasm</location>
    </subcellularLocation>
</comment>
<dbReference type="GO" id="GO:0004046">
    <property type="term" value="F:aminoacylase activity"/>
    <property type="evidence" value="ECO:0007669"/>
    <property type="project" value="UniProtKB-EC"/>
</dbReference>
<dbReference type="PROSITE" id="PS00759">
    <property type="entry name" value="ARGE_DAPE_CPG2_2"/>
    <property type="match status" value="1"/>
</dbReference>
<dbReference type="InterPro" id="IPR002933">
    <property type="entry name" value="Peptidase_M20"/>
</dbReference>
<dbReference type="Proteomes" id="UP001479436">
    <property type="component" value="Unassembled WGS sequence"/>
</dbReference>
<dbReference type="SUPFAM" id="SSF53187">
    <property type="entry name" value="Zn-dependent exopeptidases"/>
    <property type="match status" value="1"/>
</dbReference>
<dbReference type="PANTHER" id="PTHR45892:SF1">
    <property type="entry name" value="AMINOACYLASE-1"/>
    <property type="match status" value="1"/>
</dbReference>
<dbReference type="InterPro" id="IPR036264">
    <property type="entry name" value="Bact_exopeptidase_dim_dom"/>
</dbReference>
<protein>
    <recommendedName>
        <fullName evidence="4">N-acyl-aliphatic-L-amino acid amidohydrolase</fullName>
        <ecNumber evidence="4">3.5.1.14</ecNumber>
    </recommendedName>
    <alternativeName>
        <fullName evidence="9">N-acyl-L-amino-acid amidohydrolase</fullName>
    </alternativeName>
</protein>
<comment type="cofactor">
    <cofactor evidence="1">
        <name>Zn(2+)</name>
        <dbReference type="ChEBI" id="CHEBI:29105"/>
    </cofactor>
</comment>
<dbReference type="Pfam" id="PF01546">
    <property type="entry name" value="Peptidase_M20"/>
    <property type="match status" value="1"/>
</dbReference>
<dbReference type="SUPFAM" id="SSF55031">
    <property type="entry name" value="Bacterial exopeptidase dimerisation domain"/>
    <property type="match status" value="1"/>
</dbReference>
<dbReference type="PIRSF" id="PIRSF036696">
    <property type="entry name" value="ACY-1"/>
    <property type="match status" value="1"/>
</dbReference>
<dbReference type="InterPro" id="IPR011650">
    <property type="entry name" value="Peptidase_M20_dimer"/>
</dbReference>
<organism evidence="11 12">
    <name type="scientific">Basidiobolus ranarum</name>
    <dbReference type="NCBI Taxonomy" id="34480"/>
    <lineage>
        <taxon>Eukaryota</taxon>
        <taxon>Fungi</taxon>
        <taxon>Fungi incertae sedis</taxon>
        <taxon>Zoopagomycota</taxon>
        <taxon>Entomophthoromycotina</taxon>
        <taxon>Basidiobolomycetes</taxon>
        <taxon>Basidiobolales</taxon>
        <taxon>Basidiobolaceae</taxon>
        <taxon>Basidiobolus</taxon>
    </lineage>
</organism>
<evidence type="ECO:0000256" key="7">
    <source>
        <dbReference type="ARBA" id="ARBA00022801"/>
    </source>
</evidence>
<name>A0ABR2X2I3_9FUNG</name>
<evidence type="ECO:0000313" key="11">
    <source>
        <dbReference type="EMBL" id="KAK9767998.1"/>
    </source>
</evidence>
<dbReference type="InterPro" id="IPR052083">
    <property type="entry name" value="Aminoacylase-1_M20A"/>
</dbReference>
<dbReference type="EMBL" id="JASJQH010000041">
    <property type="protein sequence ID" value="KAK9767998.1"/>
    <property type="molecule type" value="Genomic_DNA"/>
</dbReference>
<keyword evidence="12" id="KW-1185">Reference proteome</keyword>
<evidence type="ECO:0000259" key="10">
    <source>
        <dbReference type="Pfam" id="PF07687"/>
    </source>
</evidence>
<gene>
    <name evidence="11" type="primary">ACY1_1</name>
    <name evidence="11" type="ORF">K7432_001728</name>
</gene>
<dbReference type="InterPro" id="IPR001261">
    <property type="entry name" value="ArgE/DapE_CS"/>
</dbReference>
<evidence type="ECO:0000256" key="4">
    <source>
        <dbReference type="ARBA" id="ARBA00011913"/>
    </source>
</evidence>
<keyword evidence="8" id="KW-0862">Zinc</keyword>
<dbReference type="NCBIfam" id="TIGR01880">
    <property type="entry name" value="Ac-peptdase-euk"/>
    <property type="match status" value="1"/>
</dbReference>
<comment type="caution">
    <text evidence="11">The sequence shown here is derived from an EMBL/GenBank/DDBJ whole genome shotgun (WGS) entry which is preliminary data.</text>
</comment>
<evidence type="ECO:0000256" key="5">
    <source>
        <dbReference type="ARBA" id="ARBA00022490"/>
    </source>
</evidence>
<feature type="domain" description="Peptidase M20 dimerisation" evidence="10">
    <location>
        <begin position="186"/>
        <end position="297"/>
    </location>
</feature>
<keyword evidence="6" id="KW-0479">Metal-binding</keyword>
<evidence type="ECO:0000256" key="6">
    <source>
        <dbReference type="ARBA" id="ARBA00022723"/>
    </source>
</evidence>
<accession>A0ABR2X2I3</accession>
<evidence type="ECO:0000256" key="3">
    <source>
        <dbReference type="ARBA" id="ARBA00006247"/>
    </source>
</evidence>
<dbReference type="Gene3D" id="3.40.630.10">
    <property type="entry name" value="Zn peptidases"/>
    <property type="match status" value="1"/>
</dbReference>
<proteinExistence type="inferred from homology"/>
<dbReference type="PROSITE" id="PS00758">
    <property type="entry name" value="ARGE_DAPE_CPG2_1"/>
    <property type="match status" value="1"/>
</dbReference>
<evidence type="ECO:0000256" key="2">
    <source>
        <dbReference type="ARBA" id="ARBA00004496"/>
    </source>
</evidence>
<reference evidence="11 12" key="1">
    <citation type="submission" date="2023-04" db="EMBL/GenBank/DDBJ databases">
        <title>Genome of Basidiobolus ranarum AG-B5.</title>
        <authorList>
            <person name="Stajich J.E."/>
            <person name="Carter-House D."/>
            <person name="Gryganskyi A."/>
        </authorList>
    </citation>
    <scope>NUCLEOTIDE SEQUENCE [LARGE SCALE GENOMIC DNA]</scope>
    <source>
        <strain evidence="11 12">AG-B5</strain>
    </source>
</reference>
<evidence type="ECO:0000256" key="8">
    <source>
        <dbReference type="ARBA" id="ARBA00022833"/>
    </source>
</evidence>
<dbReference type="InterPro" id="IPR010159">
    <property type="entry name" value="N-acyl_aa_amidohydrolase"/>
</dbReference>
<evidence type="ECO:0000256" key="9">
    <source>
        <dbReference type="ARBA" id="ARBA00029656"/>
    </source>
</evidence>
<comment type="similarity">
    <text evidence="3">Belongs to the peptidase M20A family.</text>
</comment>
<evidence type="ECO:0000256" key="1">
    <source>
        <dbReference type="ARBA" id="ARBA00001947"/>
    </source>
</evidence>
<keyword evidence="5" id="KW-0963">Cytoplasm</keyword>
<sequence>MTLPQVQRLQEYLRVYAIHPNPDYTSSVEYIVEQAKEMKLQYKITELSPKNPLIIITLPGTHPEEPSLALNSHMDVVPVYKENWTHDPFAADLAEVTGHGEVIYARGAQDMKSIGIAHLEAIRELQSESIQLRNTIHVIFAPDEEVGGAKGWELFSKTQEFRDLNIGLFLDEGLPNPDGTLRVFYGERAPWWIKFIFEGNTGHGLKFVENTAVEGLLNSADTLLKYRAEQKKKLDESEGKLTLGQVTTINLTMLKSGVQPNVVPGNVEAVFDIRISPNDDPDKVMAMVKKSAEENNAKLEFITFFPKPIITPIDSNPKWWQRFQSACQKHNYDFIPDIMPGTTDARFVRQSGVPALGISPFLNTPGLLHDHDEFIPVKEYLFAIKFYKNLIIELAQ</sequence>
<dbReference type="Gene3D" id="1.10.150.900">
    <property type="match status" value="1"/>
</dbReference>